<organism evidence="13 14">
    <name type="scientific">Actinocatenispora rupis</name>
    <dbReference type="NCBI Taxonomy" id="519421"/>
    <lineage>
        <taxon>Bacteria</taxon>
        <taxon>Bacillati</taxon>
        <taxon>Actinomycetota</taxon>
        <taxon>Actinomycetes</taxon>
        <taxon>Micromonosporales</taxon>
        <taxon>Micromonosporaceae</taxon>
        <taxon>Actinocatenispora</taxon>
    </lineage>
</organism>
<dbReference type="RefSeq" id="WP_203659053.1">
    <property type="nucleotide sequence ID" value="NZ_BAAAZM010000008.1"/>
</dbReference>
<dbReference type="NCBIfam" id="TIGR00057">
    <property type="entry name" value="L-threonylcarbamoyladenylate synthase"/>
    <property type="match status" value="1"/>
</dbReference>
<feature type="domain" description="YrdC-like" evidence="12">
    <location>
        <begin position="13"/>
        <end position="198"/>
    </location>
</feature>
<dbReference type="GO" id="GO:0061710">
    <property type="term" value="F:L-threonylcarbamoyladenylate synthase"/>
    <property type="evidence" value="ECO:0007669"/>
    <property type="project" value="UniProtKB-EC"/>
</dbReference>
<keyword evidence="5" id="KW-0808">Transferase</keyword>
<evidence type="ECO:0000256" key="6">
    <source>
        <dbReference type="ARBA" id="ARBA00022694"/>
    </source>
</evidence>
<dbReference type="EMBL" id="BOMB01000021">
    <property type="protein sequence ID" value="GID12765.1"/>
    <property type="molecule type" value="Genomic_DNA"/>
</dbReference>
<protein>
    <recommendedName>
        <fullName evidence="10">L-threonylcarbamoyladenylate synthase</fullName>
        <ecNumber evidence="3">2.7.7.87</ecNumber>
    </recommendedName>
    <alternativeName>
        <fullName evidence="10">L-threonylcarbamoyladenylate synthase</fullName>
    </alternativeName>
</protein>
<keyword evidence="8" id="KW-0547">Nucleotide-binding</keyword>
<dbReference type="PANTHER" id="PTHR17490">
    <property type="entry name" value="SUA5"/>
    <property type="match status" value="1"/>
</dbReference>
<evidence type="ECO:0000256" key="7">
    <source>
        <dbReference type="ARBA" id="ARBA00022695"/>
    </source>
</evidence>
<evidence type="ECO:0000256" key="5">
    <source>
        <dbReference type="ARBA" id="ARBA00022679"/>
    </source>
</evidence>
<dbReference type="GO" id="GO:0008033">
    <property type="term" value="P:tRNA processing"/>
    <property type="evidence" value="ECO:0007669"/>
    <property type="project" value="UniProtKB-KW"/>
</dbReference>
<dbReference type="InterPro" id="IPR017945">
    <property type="entry name" value="DHBP_synth_RibB-like_a/b_dom"/>
</dbReference>
<dbReference type="GO" id="GO:0000049">
    <property type="term" value="F:tRNA binding"/>
    <property type="evidence" value="ECO:0007669"/>
    <property type="project" value="TreeGrafter"/>
</dbReference>
<keyword evidence="14" id="KW-1185">Reference proteome</keyword>
<keyword evidence="7" id="KW-0548">Nucleotidyltransferase</keyword>
<comment type="caution">
    <text evidence="13">The sequence shown here is derived from an EMBL/GenBank/DDBJ whole genome shotgun (WGS) entry which is preliminary data.</text>
</comment>
<sequence length="218" mass="21910">MTLFDCRTAEGRAAGLAAAVDTIRAGRLIVLPTDTVYGIGADAFAPAAVRDLLAAKGRGRHMPPPVLVGDAAQLADLAPDAPPVAADLAAAYWPGGLTVIVSHAPELAWDLGDTGGTVGVRMPDDPVAVELLRRTGPLAVSSANLTGTPPAATAADAVEAFGTAVGTYLETGPCPGGVPSTVVSLVGDRPRLIRAGAVPARALRTLLPDLVESSTAAR</sequence>
<accession>A0A8J3J1D4</accession>
<comment type="catalytic activity">
    <reaction evidence="11">
        <text>L-threonine + hydrogencarbonate + ATP = L-threonylcarbamoyladenylate + diphosphate + H2O</text>
        <dbReference type="Rhea" id="RHEA:36407"/>
        <dbReference type="ChEBI" id="CHEBI:15377"/>
        <dbReference type="ChEBI" id="CHEBI:17544"/>
        <dbReference type="ChEBI" id="CHEBI:30616"/>
        <dbReference type="ChEBI" id="CHEBI:33019"/>
        <dbReference type="ChEBI" id="CHEBI:57926"/>
        <dbReference type="ChEBI" id="CHEBI:73682"/>
        <dbReference type="EC" id="2.7.7.87"/>
    </reaction>
</comment>
<dbReference type="GO" id="GO:0003725">
    <property type="term" value="F:double-stranded RNA binding"/>
    <property type="evidence" value="ECO:0007669"/>
    <property type="project" value="InterPro"/>
</dbReference>
<dbReference type="SUPFAM" id="SSF55821">
    <property type="entry name" value="YrdC/RibB"/>
    <property type="match status" value="1"/>
</dbReference>
<dbReference type="PANTHER" id="PTHR17490:SF16">
    <property type="entry name" value="THREONYLCARBAMOYL-AMP SYNTHASE"/>
    <property type="match status" value="1"/>
</dbReference>
<comment type="similarity">
    <text evidence="2">Belongs to the SUA5 family.</text>
</comment>
<dbReference type="Proteomes" id="UP000612808">
    <property type="component" value="Unassembled WGS sequence"/>
</dbReference>
<dbReference type="EC" id="2.7.7.87" evidence="3"/>
<reference evidence="13" key="1">
    <citation type="submission" date="2021-01" db="EMBL/GenBank/DDBJ databases">
        <title>Whole genome shotgun sequence of Actinocatenispora rupis NBRC 107355.</title>
        <authorList>
            <person name="Komaki H."/>
            <person name="Tamura T."/>
        </authorList>
    </citation>
    <scope>NUCLEOTIDE SEQUENCE</scope>
    <source>
        <strain evidence="13">NBRC 107355</strain>
    </source>
</reference>
<keyword evidence="6" id="KW-0819">tRNA processing</keyword>
<gene>
    <name evidence="13" type="ORF">Aru02nite_36540</name>
</gene>
<evidence type="ECO:0000256" key="11">
    <source>
        <dbReference type="ARBA" id="ARBA00048366"/>
    </source>
</evidence>
<evidence type="ECO:0000313" key="14">
    <source>
        <dbReference type="Proteomes" id="UP000612808"/>
    </source>
</evidence>
<name>A0A8J3J1D4_9ACTN</name>
<dbReference type="GO" id="GO:0006450">
    <property type="term" value="P:regulation of translational fidelity"/>
    <property type="evidence" value="ECO:0007669"/>
    <property type="project" value="TreeGrafter"/>
</dbReference>
<evidence type="ECO:0000256" key="8">
    <source>
        <dbReference type="ARBA" id="ARBA00022741"/>
    </source>
</evidence>
<dbReference type="GO" id="GO:0005737">
    <property type="term" value="C:cytoplasm"/>
    <property type="evidence" value="ECO:0007669"/>
    <property type="project" value="UniProtKB-SubCell"/>
</dbReference>
<evidence type="ECO:0000313" key="13">
    <source>
        <dbReference type="EMBL" id="GID12765.1"/>
    </source>
</evidence>
<evidence type="ECO:0000256" key="1">
    <source>
        <dbReference type="ARBA" id="ARBA00004496"/>
    </source>
</evidence>
<evidence type="ECO:0000259" key="12">
    <source>
        <dbReference type="PROSITE" id="PS51163"/>
    </source>
</evidence>
<dbReference type="InterPro" id="IPR050156">
    <property type="entry name" value="TC-AMP_synthase_SUA5"/>
</dbReference>
<dbReference type="Pfam" id="PF01300">
    <property type="entry name" value="Sua5_yciO_yrdC"/>
    <property type="match status" value="1"/>
</dbReference>
<dbReference type="Gene3D" id="3.90.870.10">
    <property type="entry name" value="DHBP synthase"/>
    <property type="match status" value="1"/>
</dbReference>
<evidence type="ECO:0000256" key="2">
    <source>
        <dbReference type="ARBA" id="ARBA00007663"/>
    </source>
</evidence>
<dbReference type="InterPro" id="IPR006070">
    <property type="entry name" value="Sua5-like_dom"/>
</dbReference>
<dbReference type="PROSITE" id="PS51163">
    <property type="entry name" value="YRDC"/>
    <property type="match status" value="1"/>
</dbReference>
<dbReference type="GO" id="GO:0005524">
    <property type="term" value="F:ATP binding"/>
    <property type="evidence" value="ECO:0007669"/>
    <property type="project" value="UniProtKB-KW"/>
</dbReference>
<comment type="subcellular location">
    <subcellularLocation>
        <location evidence="1">Cytoplasm</location>
    </subcellularLocation>
</comment>
<keyword evidence="4" id="KW-0963">Cytoplasm</keyword>
<dbReference type="AlphaFoldDB" id="A0A8J3J1D4"/>
<evidence type="ECO:0000256" key="4">
    <source>
        <dbReference type="ARBA" id="ARBA00022490"/>
    </source>
</evidence>
<proteinExistence type="inferred from homology"/>
<evidence type="ECO:0000256" key="10">
    <source>
        <dbReference type="ARBA" id="ARBA00029774"/>
    </source>
</evidence>
<evidence type="ECO:0000256" key="3">
    <source>
        <dbReference type="ARBA" id="ARBA00012584"/>
    </source>
</evidence>
<keyword evidence="9" id="KW-0067">ATP-binding</keyword>
<evidence type="ECO:0000256" key="9">
    <source>
        <dbReference type="ARBA" id="ARBA00022840"/>
    </source>
</evidence>